<feature type="transmembrane region" description="Helical" evidence="1">
    <location>
        <begin position="315"/>
        <end position="334"/>
    </location>
</feature>
<evidence type="ECO:0000313" key="2">
    <source>
        <dbReference type="EMBL" id="SVB36886.1"/>
    </source>
</evidence>
<keyword evidence="1" id="KW-0812">Transmembrane</keyword>
<organism evidence="2">
    <name type="scientific">marine metagenome</name>
    <dbReference type="NCBI Taxonomy" id="408172"/>
    <lineage>
        <taxon>unclassified sequences</taxon>
        <taxon>metagenomes</taxon>
        <taxon>ecological metagenomes</taxon>
    </lineage>
</organism>
<keyword evidence="1" id="KW-1133">Transmembrane helix</keyword>
<feature type="transmembrane region" description="Helical" evidence="1">
    <location>
        <begin position="285"/>
        <end position="303"/>
    </location>
</feature>
<feature type="transmembrane region" description="Helical" evidence="1">
    <location>
        <begin position="371"/>
        <end position="388"/>
    </location>
</feature>
<dbReference type="EMBL" id="UINC01039021">
    <property type="protein sequence ID" value="SVB36886.1"/>
    <property type="molecule type" value="Genomic_DNA"/>
</dbReference>
<feature type="transmembrane region" description="Helical" evidence="1">
    <location>
        <begin position="117"/>
        <end position="135"/>
    </location>
</feature>
<sequence length="444" mass="51567">MRSWWILLIIIITIGFFSHSETVPNGYDNDAVSIALNAECIRQTGQDEYGVKSPLFFRSLDDNKAPLYIYLTSALFSITGPKLYAMKIFSMVLGFLSLVIFLLWLKKDQEIAPVLSGERFAFWLFLFALAPWFLVTQRIPQEASLVFVFSSLQILCAYEMIKNKSTLGSLGHGLLVGLGVYAYHNQKILFFGQYLILFVLLFWFKNERSKTKFILVSLMMAIFIASPFLWDLLHERHMIERYSNLKSSTSPVFWLVKSFLNYFRHFNLSNFFIRGDLNLRHHHGFGGMLPLTLLPFLLVGIVHGARKLINQESFFWGYAFLLLLFSFVPGAITFEGLPHALRTNCALFPLFLFSLYGATQIKTPWSKTMNLFVSMSLIVFLFSISYYFRSYPEESTKYWNAPHTLLKEKLTQPDEIAPTNHSYLTIMDRWVHVSRYKDYRYCST</sequence>
<name>A0A382DEE4_9ZZZZ</name>
<gene>
    <name evidence="2" type="ORF">METZ01_LOCUS189740</name>
</gene>
<feature type="transmembrane region" description="Helical" evidence="1">
    <location>
        <begin position="213"/>
        <end position="233"/>
    </location>
</feature>
<feature type="transmembrane region" description="Helical" evidence="1">
    <location>
        <begin position="141"/>
        <end position="158"/>
    </location>
</feature>
<dbReference type="AlphaFoldDB" id="A0A382DEE4"/>
<proteinExistence type="predicted"/>
<feature type="transmembrane region" description="Helical" evidence="1">
    <location>
        <begin position="341"/>
        <end position="359"/>
    </location>
</feature>
<evidence type="ECO:0000256" key="1">
    <source>
        <dbReference type="SAM" id="Phobius"/>
    </source>
</evidence>
<accession>A0A382DEE4</accession>
<reference evidence="2" key="1">
    <citation type="submission" date="2018-05" db="EMBL/GenBank/DDBJ databases">
        <authorList>
            <person name="Lanie J.A."/>
            <person name="Ng W.-L."/>
            <person name="Kazmierczak K.M."/>
            <person name="Andrzejewski T.M."/>
            <person name="Davidsen T.M."/>
            <person name="Wayne K.J."/>
            <person name="Tettelin H."/>
            <person name="Glass J.I."/>
            <person name="Rusch D."/>
            <person name="Podicherti R."/>
            <person name="Tsui H.-C.T."/>
            <person name="Winkler M.E."/>
        </authorList>
    </citation>
    <scope>NUCLEOTIDE SEQUENCE</scope>
</reference>
<keyword evidence="1" id="KW-0472">Membrane</keyword>
<feature type="transmembrane region" description="Helical" evidence="1">
    <location>
        <begin position="188"/>
        <end position="204"/>
    </location>
</feature>
<feature type="transmembrane region" description="Helical" evidence="1">
    <location>
        <begin position="84"/>
        <end position="105"/>
    </location>
</feature>
<protein>
    <submittedName>
        <fullName evidence="2">Uncharacterized protein</fullName>
    </submittedName>
</protein>